<reference evidence="2 3" key="2">
    <citation type="submission" date="2018-11" db="EMBL/GenBank/DDBJ databases">
        <authorList>
            <consortium name="Pathogen Informatics"/>
        </authorList>
    </citation>
    <scope>NUCLEOTIDE SEQUENCE [LARGE SCALE GENOMIC DNA]</scope>
    <source>
        <strain evidence="2 3">NST_G2</strain>
    </source>
</reference>
<accession>A0A183SVF8</accession>
<keyword evidence="1" id="KW-0732">Signal</keyword>
<organism evidence="4">
    <name type="scientific">Schistocephalus solidus</name>
    <name type="common">Tapeworm</name>
    <dbReference type="NCBI Taxonomy" id="70667"/>
    <lineage>
        <taxon>Eukaryota</taxon>
        <taxon>Metazoa</taxon>
        <taxon>Spiralia</taxon>
        <taxon>Lophotrochozoa</taxon>
        <taxon>Platyhelminthes</taxon>
        <taxon>Cestoda</taxon>
        <taxon>Eucestoda</taxon>
        <taxon>Diphyllobothriidea</taxon>
        <taxon>Diphyllobothriidae</taxon>
        <taxon>Schistocephalus</taxon>
    </lineage>
</organism>
<evidence type="ECO:0000256" key="1">
    <source>
        <dbReference type="SAM" id="SignalP"/>
    </source>
</evidence>
<evidence type="ECO:0000313" key="4">
    <source>
        <dbReference type="WBParaSite" id="SSLN_0000853001-mRNA-1"/>
    </source>
</evidence>
<feature type="chain" id="PRO_5043141316" evidence="1">
    <location>
        <begin position="27"/>
        <end position="107"/>
    </location>
</feature>
<dbReference type="WBParaSite" id="SSLN_0000853001-mRNA-1">
    <property type="protein sequence ID" value="SSLN_0000853001-mRNA-1"/>
    <property type="gene ID" value="SSLN_0000853001"/>
</dbReference>
<reference evidence="4" key="1">
    <citation type="submission" date="2016-06" db="UniProtKB">
        <authorList>
            <consortium name="WormBaseParasite"/>
        </authorList>
    </citation>
    <scope>IDENTIFICATION</scope>
</reference>
<gene>
    <name evidence="2" type="ORF">SSLN_LOCUS8206</name>
</gene>
<protein>
    <submittedName>
        <fullName evidence="4">Secreted protein</fullName>
    </submittedName>
</protein>
<dbReference type="AlphaFoldDB" id="A0A183SVF8"/>
<dbReference type="Proteomes" id="UP000275846">
    <property type="component" value="Unassembled WGS sequence"/>
</dbReference>
<evidence type="ECO:0000313" key="2">
    <source>
        <dbReference type="EMBL" id="VDL94591.1"/>
    </source>
</evidence>
<keyword evidence="3" id="KW-1185">Reference proteome</keyword>
<evidence type="ECO:0000313" key="3">
    <source>
        <dbReference type="Proteomes" id="UP000275846"/>
    </source>
</evidence>
<sequence>MHGKNGNWLAMCVASVFCLCGEKVIGIGYATGCGYYSCCRRHDLFAPPAQGGAHLTVGSPTTSLDSARTHARRTTDQTVLLLAPDIGVAMSSSRRRRTIADTATPEK</sequence>
<name>A0A183SVF8_SCHSO</name>
<dbReference type="EMBL" id="UYSU01034529">
    <property type="protein sequence ID" value="VDL94591.1"/>
    <property type="molecule type" value="Genomic_DNA"/>
</dbReference>
<feature type="signal peptide" evidence="1">
    <location>
        <begin position="1"/>
        <end position="26"/>
    </location>
</feature>
<proteinExistence type="predicted"/>